<dbReference type="HOGENOM" id="CLU_046113_2_2_6"/>
<feature type="transmembrane region" description="Helical" evidence="8">
    <location>
        <begin position="67"/>
        <end position="85"/>
    </location>
</feature>
<name>W0HSY4_9GAMM</name>
<feature type="domain" description="ABC transmembrane type-1" evidence="9">
    <location>
        <begin position="55"/>
        <end position="243"/>
    </location>
</feature>
<reference evidence="10 11" key="1">
    <citation type="journal article" date="2014" name="Genome Biol. Evol.">
        <title>Genome degeneration and adaptation in a nascent stage of symbiosis.</title>
        <authorList>
            <person name="Oakeson K.F."/>
            <person name="Gil R."/>
            <person name="Clayton A.L."/>
            <person name="Dunn D.M."/>
            <person name="von Niederhausern A.C."/>
            <person name="Hamil C."/>
            <person name="Aoyagi A."/>
            <person name="Duval B."/>
            <person name="Baca A."/>
            <person name="Silva F.J."/>
            <person name="Vallier A."/>
            <person name="Jackson D.G."/>
            <person name="Latorre A."/>
            <person name="Weiss R.B."/>
            <person name="Heddi A."/>
            <person name="Moya A."/>
            <person name="Dale C."/>
        </authorList>
    </citation>
    <scope>NUCLEOTIDE SEQUENCE [LARGE SCALE GENOMIC DNA]</scope>
    <source>
        <strain evidence="10 11">HS1</strain>
    </source>
</reference>
<dbReference type="RefSeq" id="WP_025420482.1">
    <property type="nucleotide sequence ID" value="NZ_CP006569.1"/>
</dbReference>
<evidence type="ECO:0000256" key="6">
    <source>
        <dbReference type="ARBA" id="ARBA00022989"/>
    </source>
</evidence>
<comment type="subcellular location">
    <subcellularLocation>
        <location evidence="1">Cell inner membrane</location>
        <topology evidence="1">Multi-pass membrane protein</topology>
    </subcellularLocation>
    <subcellularLocation>
        <location evidence="8">Cell membrane</location>
        <topology evidence="8">Multi-pass membrane protein</topology>
    </subcellularLocation>
</comment>
<dbReference type="CDD" id="cd06261">
    <property type="entry name" value="TM_PBP2"/>
    <property type="match status" value="1"/>
</dbReference>
<feature type="transmembrane region" description="Helical" evidence="8">
    <location>
        <begin position="125"/>
        <end position="146"/>
    </location>
</feature>
<feature type="transmembrane region" description="Helical" evidence="8">
    <location>
        <begin position="220"/>
        <end position="242"/>
    </location>
</feature>
<dbReference type="Pfam" id="PF00528">
    <property type="entry name" value="BPD_transp_1"/>
    <property type="match status" value="1"/>
</dbReference>
<proteinExistence type="inferred from homology"/>
<keyword evidence="4" id="KW-0997">Cell inner membrane</keyword>
<organism evidence="10 11">
    <name type="scientific">Sodalis praecaptivus</name>
    <dbReference type="NCBI Taxonomy" id="1239307"/>
    <lineage>
        <taxon>Bacteria</taxon>
        <taxon>Pseudomonadati</taxon>
        <taxon>Pseudomonadota</taxon>
        <taxon>Gammaproteobacteria</taxon>
        <taxon>Enterobacterales</taxon>
        <taxon>Bruguierivoracaceae</taxon>
        <taxon>Sodalis</taxon>
    </lineage>
</organism>
<feature type="transmembrane region" description="Helical" evidence="8">
    <location>
        <begin position="178"/>
        <end position="200"/>
    </location>
</feature>
<keyword evidence="2 8" id="KW-0813">Transport</keyword>
<dbReference type="PROSITE" id="PS50928">
    <property type="entry name" value="ABC_TM1"/>
    <property type="match status" value="1"/>
</dbReference>
<dbReference type="EMBL" id="CP006569">
    <property type="protein sequence ID" value="AHF75330.1"/>
    <property type="molecule type" value="Genomic_DNA"/>
</dbReference>
<sequence>MSERIKSVLYPLLLLIVLIALWHVAVTYGGVPNYILPPVEGVLAALKRGYIDGAYWGDFTYTLSSMLIGYTVGCALAFFIGALFAEVRWVERLLYPFVLGLQSMPKVALAPLILVWFGFGLGSKAVMVGMVCFFPMFINTAIGLKATDPALIDLMRAFSASRWHILLRIKIPSAAGHIFAALQISVVLGLIGAVVAEFVSSSQGLGYLINAATTTLDTSTMFASLISLAFLGIVASQIIRFLHKKLVFWDQQAGNPSLSE</sequence>
<keyword evidence="5 8" id="KW-0812">Transmembrane</keyword>
<keyword evidence="11" id="KW-1185">Reference proteome</keyword>
<dbReference type="Gene3D" id="1.10.3720.10">
    <property type="entry name" value="MetI-like"/>
    <property type="match status" value="1"/>
</dbReference>
<keyword evidence="7 8" id="KW-0472">Membrane</keyword>
<dbReference type="GO" id="GO:0005886">
    <property type="term" value="C:plasma membrane"/>
    <property type="evidence" value="ECO:0007669"/>
    <property type="project" value="UniProtKB-SubCell"/>
</dbReference>
<evidence type="ECO:0000256" key="4">
    <source>
        <dbReference type="ARBA" id="ARBA00022519"/>
    </source>
</evidence>
<feature type="transmembrane region" description="Helical" evidence="8">
    <location>
        <begin position="12"/>
        <end position="31"/>
    </location>
</feature>
<evidence type="ECO:0000313" key="10">
    <source>
        <dbReference type="EMBL" id="AHF75330.1"/>
    </source>
</evidence>
<feature type="transmembrane region" description="Helical" evidence="8">
    <location>
        <begin position="97"/>
        <end position="119"/>
    </location>
</feature>
<dbReference type="SUPFAM" id="SSF161098">
    <property type="entry name" value="MetI-like"/>
    <property type="match status" value="1"/>
</dbReference>
<comment type="similarity">
    <text evidence="8">Belongs to the binding-protein-dependent transport system permease family.</text>
</comment>
<protein>
    <submittedName>
        <fullName evidence="10">ABC transporter, inner membrane component</fullName>
    </submittedName>
</protein>
<keyword evidence="6 8" id="KW-1133">Transmembrane helix</keyword>
<gene>
    <name evidence="10" type="ORF">Sant_0214</name>
</gene>
<dbReference type="PANTHER" id="PTHR30151">
    <property type="entry name" value="ALKANE SULFONATE ABC TRANSPORTER-RELATED, MEMBRANE SUBUNIT"/>
    <property type="match status" value="1"/>
</dbReference>
<dbReference type="OrthoDB" id="8138334at2"/>
<dbReference type="Proteomes" id="UP000019028">
    <property type="component" value="Chromosome"/>
</dbReference>
<dbReference type="InterPro" id="IPR035906">
    <property type="entry name" value="MetI-like_sf"/>
</dbReference>
<evidence type="ECO:0000256" key="8">
    <source>
        <dbReference type="RuleBase" id="RU363032"/>
    </source>
</evidence>
<accession>W0HSY4</accession>
<evidence type="ECO:0000256" key="7">
    <source>
        <dbReference type="ARBA" id="ARBA00023136"/>
    </source>
</evidence>
<dbReference type="InterPro" id="IPR000515">
    <property type="entry name" value="MetI-like"/>
</dbReference>
<dbReference type="KEGG" id="sod:Sant_0214"/>
<dbReference type="AlphaFoldDB" id="W0HSY4"/>
<dbReference type="GO" id="GO:0055085">
    <property type="term" value="P:transmembrane transport"/>
    <property type="evidence" value="ECO:0007669"/>
    <property type="project" value="InterPro"/>
</dbReference>
<evidence type="ECO:0000259" key="9">
    <source>
        <dbReference type="PROSITE" id="PS50928"/>
    </source>
</evidence>
<evidence type="ECO:0000256" key="5">
    <source>
        <dbReference type="ARBA" id="ARBA00022692"/>
    </source>
</evidence>
<dbReference type="PATRIC" id="fig|1239307.3.peg.235"/>
<evidence type="ECO:0000256" key="2">
    <source>
        <dbReference type="ARBA" id="ARBA00022448"/>
    </source>
</evidence>
<evidence type="ECO:0000256" key="3">
    <source>
        <dbReference type="ARBA" id="ARBA00022475"/>
    </source>
</evidence>
<dbReference type="PANTHER" id="PTHR30151:SF20">
    <property type="entry name" value="ABC TRANSPORTER PERMEASE PROTEIN HI_0355-RELATED"/>
    <property type="match status" value="1"/>
</dbReference>
<keyword evidence="3" id="KW-1003">Cell membrane</keyword>
<evidence type="ECO:0000256" key="1">
    <source>
        <dbReference type="ARBA" id="ARBA00004429"/>
    </source>
</evidence>
<evidence type="ECO:0000313" key="11">
    <source>
        <dbReference type="Proteomes" id="UP000019028"/>
    </source>
</evidence>